<gene>
    <name evidence="1" type="ORF">SPELUC_LOCUS13903</name>
</gene>
<dbReference type="EMBL" id="CAJVPW010038483">
    <property type="protein sequence ID" value="CAG8742305.1"/>
    <property type="molecule type" value="Genomic_DNA"/>
</dbReference>
<sequence>IKRTPNQSDIEETYDNIQNSFYNNVKSVDSDNDNTEENAPNSNNLTTTDSSQDSTTTTDPTFSQYNTTLIKKILKKRKSALMQVYNTNIKVIDHYQQSTIVSKNNVSSLVKNCLYFSVRKSNIIEKISKMFEHSTQVS</sequence>
<evidence type="ECO:0000313" key="2">
    <source>
        <dbReference type="Proteomes" id="UP000789366"/>
    </source>
</evidence>
<evidence type="ECO:0000313" key="1">
    <source>
        <dbReference type="EMBL" id="CAG8742305.1"/>
    </source>
</evidence>
<protein>
    <submittedName>
        <fullName evidence="1">17578_t:CDS:1</fullName>
    </submittedName>
</protein>
<name>A0ACA9QC33_9GLOM</name>
<dbReference type="Proteomes" id="UP000789366">
    <property type="component" value="Unassembled WGS sequence"/>
</dbReference>
<reference evidence="1" key="1">
    <citation type="submission" date="2021-06" db="EMBL/GenBank/DDBJ databases">
        <authorList>
            <person name="Kallberg Y."/>
            <person name="Tangrot J."/>
            <person name="Rosling A."/>
        </authorList>
    </citation>
    <scope>NUCLEOTIDE SEQUENCE</scope>
    <source>
        <strain evidence="1">28 12/20/2015</strain>
    </source>
</reference>
<comment type="caution">
    <text evidence="1">The sequence shown here is derived from an EMBL/GenBank/DDBJ whole genome shotgun (WGS) entry which is preliminary data.</text>
</comment>
<accession>A0ACA9QC33</accession>
<feature type="non-terminal residue" evidence="1">
    <location>
        <position position="138"/>
    </location>
</feature>
<proteinExistence type="predicted"/>
<keyword evidence="2" id="KW-1185">Reference proteome</keyword>
<feature type="non-terminal residue" evidence="1">
    <location>
        <position position="1"/>
    </location>
</feature>
<organism evidence="1 2">
    <name type="scientific">Cetraspora pellucida</name>
    <dbReference type="NCBI Taxonomy" id="1433469"/>
    <lineage>
        <taxon>Eukaryota</taxon>
        <taxon>Fungi</taxon>
        <taxon>Fungi incertae sedis</taxon>
        <taxon>Mucoromycota</taxon>
        <taxon>Glomeromycotina</taxon>
        <taxon>Glomeromycetes</taxon>
        <taxon>Diversisporales</taxon>
        <taxon>Gigasporaceae</taxon>
        <taxon>Cetraspora</taxon>
    </lineage>
</organism>